<comment type="caution">
    <text evidence="2">The sequence shown here is derived from an EMBL/GenBank/DDBJ whole genome shotgun (WGS) entry which is preliminary data.</text>
</comment>
<accession>A0A1W0A3G2</accession>
<feature type="region of interest" description="Disordered" evidence="1">
    <location>
        <begin position="1"/>
        <end position="27"/>
    </location>
</feature>
<dbReference type="EMBL" id="JNBS01000544">
    <property type="protein sequence ID" value="OQS04826.1"/>
    <property type="molecule type" value="Genomic_DNA"/>
</dbReference>
<gene>
    <name evidence="2" type="ORF">THRCLA_20784</name>
</gene>
<dbReference type="OrthoDB" id="77552at2759"/>
<name>A0A1W0A3G2_9STRA</name>
<evidence type="ECO:0000256" key="1">
    <source>
        <dbReference type="SAM" id="MobiDB-lite"/>
    </source>
</evidence>
<feature type="region of interest" description="Disordered" evidence="1">
    <location>
        <begin position="79"/>
        <end position="106"/>
    </location>
</feature>
<organism evidence="2 3">
    <name type="scientific">Thraustotheca clavata</name>
    <dbReference type="NCBI Taxonomy" id="74557"/>
    <lineage>
        <taxon>Eukaryota</taxon>
        <taxon>Sar</taxon>
        <taxon>Stramenopiles</taxon>
        <taxon>Oomycota</taxon>
        <taxon>Saprolegniomycetes</taxon>
        <taxon>Saprolegniales</taxon>
        <taxon>Achlyaceae</taxon>
        <taxon>Thraustotheca</taxon>
    </lineage>
</organism>
<reference evidence="2 3" key="1">
    <citation type="journal article" date="2014" name="Genome Biol. Evol.">
        <title>The secreted proteins of Achlya hypogyna and Thraustotheca clavata identify the ancestral oomycete secretome and reveal gene acquisitions by horizontal gene transfer.</title>
        <authorList>
            <person name="Misner I."/>
            <person name="Blouin N."/>
            <person name="Leonard G."/>
            <person name="Richards T.A."/>
            <person name="Lane C.E."/>
        </authorList>
    </citation>
    <scope>NUCLEOTIDE SEQUENCE [LARGE SCALE GENOMIC DNA]</scope>
    <source>
        <strain evidence="2 3">ATCC 34112</strain>
    </source>
</reference>
<sequence length="106" mass="12521">MVVFTSVNASTEAPPTNRRRRNRRPLSLEQKELCRQRSRVYYMEHKDKVLAKSKARYEFNRDEERARRREIYALKKALKKQKQKAETAPTNDAPSPNVLSIAYILN</sequence>
<proteinExistence type="predicted"/>
<dbReference type="AlphaFoldDB" id="A0A1W0A3G2"/>
<keyword evidence="3" id="KW-1185">Reference proteome</keyword>
<protein>
    <submittedName>
        <fullName evidence="2">Uncharacterized protein</fullName>
    </submittedName>
</protein>
<feature type="compositionally biased region" description="Polar residues" evidence="1">
    <location>
        <begin position="1"/>
        <end position="14"/>
    </location>
</feature>
<feature type="compositionally biased region" description="Polar residues" evidence="1">
    <location>
        <begin position="88"/>
        <end position="98"/>
    </location>
</feature>
<dbReference type="Proteomes" id="UP000243217">
    <property type="component" value="Unassembled WGS sequence"/>
</dbReference>
<evidence type="ECO:0000313" key="2">
    <source>
        <dbReference type="EMBL" id="OQS04826.1"/>
    </source>
</evidence>
<evidence type="ECO:0000313" key="3">
    <source>
        <dbReference type="Proteomes" id="UP000243217"/>
    </source>
</evidence>